<sequence>MLVRDTENRIVKYLLNEATIQDLDFLSDWILVGDNERIFEEFAQSHYEATTVMNEPDKHKIKEVLMRRMKKDKNIFQRQKIRSLLKYAAVGMVFVTLGYIFHENQTKDPVSGLLVPKEEAITITLENGTVETLDPSANKNVMDSQGNIIGNQKRSKLTYSGSTSSFAEYGNSKTLVYNTIKVPYGKRFDVILSDGTHVFLNSGTSLRYPVQFLKGLGRRVFLTGEAYFDVAKDKEHHFTVQADELDIEVLGTKFNVSHYPEDTNINTVLVEGSVEINIKNEKDKSRAGILLEPGFKAEWRKVGDDISIENVDTEIYTAWVQGKLVFRNTPFRKIRQALERKYNITIKNRDKDLDKQLFDATFDIETIEEVLESFNKSYAIYYKINNNKVIID</sequence>
<proteinExistence type="predicted"/>
<dbReference type="InterPro" id="IPR032508">
    <property type="entry name" value="FecR_C"/>
</dbReference>
<dbReference type="InterPro" id="IPR006860">
    <property type="entry name" value="FecR"/>
</dbReference>
<dbReference type="Proteomes" id="UP000199109">
    <property type="component" value="Unassembled WGS sequence"/>
</dbReference>
<feature type="transmembrane region" description="Helical" evidence="1">
    <location>
        <begin position="84"/>
        <end position="101"/>
    </location>
</feature>
<keyword evidence="1" id="KW-0812">Transmembrane</keyword>
<dbReference type="Pfam" id="PF16344">
    <property type="entry name" value="FecR_C"/>
    <property type="match status" value="1"/>
</dbReference>
<dbReference type="RefSeq" id="WP_091870137.1">
    <property type="nucleotide sequence ID" value="NZ_FNAO01000007.1"/>
</dbReference>
<dbReference type="EMBL" id="FNAO01000007">
    <property type="protein sequence ID" value="SDE74063.1"/>
    <property type="molecule type" value="Genomic_DNA"/>
</dbReference>
<keyword evidence="5" id="KW-1185">Reference proteome</keyword>
<gene>
    <name evidence="4" type="ORF">SAMN05421636_10776</name>
</gene>
<evidence type="ECO:0000256" key="1">
    <source>
        <dbReference type="SAM" id="Phobius"/>
    </source>
</evidence>
<evidence type="ECO:0000259" key="3">
    <source>
        <dbReference type="Pfam" id="PF16344"/>
    </source>
</evidence>
<reference evidence="4 5" key="1">
    <citation type="submission" date="2016-10" db="EMBL/GenBank/DDBJ databases">
        <authorList>
            <person name="de Groot N.N."/>
        </authorList>
    </citation>
    <scope>NUCLEOTIDE SEQUENCE [LARGE SCALE GENOMIC DNA]</scope>
    <source>
        <strain evidence="4 5">DSM 23421</strain>
    </source>
</reference>
<dbReference type="PANTHER" id="PTHR30273:SF2">
    <property type="entry name" value="PROTEIN FECR"/>
    <property type="match status" value="1"/>
</dbReference>
<evidence type="ECO:0000313" key="5">
    <source>
        <dbReference type="Proteomes" id="UP000199109"/>
    </source>
</evidence>
<dbReference type="Gene3D" id="3.55.50.30">
    <property type="match status" value="1"/>
</dbReference>
<keyword evidence="1" id="KW-1133">Transmembrane helix</keyword>
<feature type="domain" description="Protein FecR C-terminal" evidence="3">
    <location>
        <begin position="323"/>
        <end position="391"/>
    </location>
</feature>
<organism evidence="4 5">
    <name type="scientific">Pricia antarctica</name>
    <dbReference type="NCBI Taxonomy" id="641691"/>
    <lineage>
        <taxon>Bacteria</taxon>
        <taxon>Pseudomonadati</taxon>
        <taxon>Bacteroidota</taxon>
        <taxon>Flavobacteriia</taxon>
        <taxon>Flavobacteriales</taxon>
        <taxon>Flavobacteriaceae</taxon>
        <taxon>Pricia</taxon>
    </lineage>
</organism>
<dbReference type="STRING" id="641691.SAMN05421636_10776"/>
<dbReference type="AlphaFoldDB" id="A0A1G7FDR3"/>
<accession>A0A1G7FDR3</accession>
<dbReference type="Gene3D" id="2.60.120.1440">
    <property type="match status" value="1"/>
</dbReference>
<evidence type="ECO:0000259" key="2">
    <source>
        <dbReference type="Pfam" id="PF04773"/>
    </source>
</evidence>
<protein>
    <submittedName>
        <fullName evidence="4">FecR family protein</fullName>
    </submittedName>
</protein>
<dbReference type="Pfam" id="PF04773">
    <property type="entry name" value="FecR"/>
    <property type="match status" value="1"/>
</dbReference>
<keyword evidence="1" id="KW-0472">Membrane</keyword>
<dbReference type="OrthoDB" id="651134at2"/>
<dbReference type="InterPro" id="IPR012373">
    <property type="entry name" value="Ferrdict_sens_TM"/>
</dbReference>
<feature type="domain" description="FecR protein" evidence="2">
    <location>
        <begin position="179"/>
        <end position="275"/>
    </location>
</feature>
<name>A0A1G7FDR3_9FLAO</name>
<evidence type="ECO:0000313" key="4">
    <source>
        <dbReference type="EMBL" id="SDE74063.1"/>
    </source>
</evidence>
<dbReference type="PANTHER" id="PTHR30273">
    <property type="entry name" value="PERIPLASMIC SIGNAL SENSOR AND SIGMA FACTOR ACTIVATOR FECR-RELATED"/>
    <property type="match status" value="1"/>
</dbReference>
<dbReference type="GO" id="GO:0016989">
    <property type="term" value="F:sigma factor antagonist activity"/>
    <property type="evidence" value="ECO:0007669"/>
    <property type="project" value="TreeGrafter"/>
</dbReference>